<dbReference type="RefSeq" id="WP_184365973.1">
    <property type="nucleotide sequence ID" value="NZ_BAAAKM010000033.1"/>
</dbReference>
<dbReference type="GO" id="GO:0006508">
    <property type="term" value="P:proteolysis"/>
    <property type="evidence" value="ECO:0007669"/>
    <property type="project" value="UniProtKB-KW"/>
</dbReference>
<comment type="caution">
    <text evidence="2">The sequence shown here is derived from an EMBL/GenBank/DDBJ whole genome shotgun (WGS) entry which is preliminary data.</text>
</comment>
<keyword evidence="3" id="KW-1185">Reference proteome</keyword>
<dbReference type="EMBL" id="JACHDO010000001">
    <property type="protein sequence ID" value="MBB5492541.1"/>
    <property type="molecule type" value="Genomic_DNA"/>
</dbReference>
<dbReference type="InterPro" id="IPR029062">
    <property type="entry name" value="Class_I_gatase-like"/>
</dbReference>
<protein>
    <submittedName>
        <fullName evidence="2">Putative intracellular protease/amidase</fullName>
    </submittedName>
</protein>
<dbReference type="Pfam" id="PF01965">
    <property type="entry name" value="DJ-1_PfpI"/>
    <property type="match status" value="1"/>
</dbReference>
<evidence type="ECO:0000313" key="3">
    <source>
        <dbReference type="Proteomes" id="UP000579647"/>
    </source>
</evidence>
<reference evidence="2 3" key="1">
    <citation type="submission" date="2020-08" db="EMBL/GenBank/DDBJ databases">
        <title>Sequencing the genomes of 1000 actinobacteria strains.</title>
        <authorList>
            <person name="Klenk H.-P."/>
        </authorList>
    </citation>
    <scope>NUCLEOTIDE SEQUENCE [LARGE SCALE GENOMIC DNA]</scope>
    <source>
        <strain evidence="2 3">DSM 44598</strain>
    </source>
</reference>
<dbReference type="InterPro" id="IPR002818">
    <property type="entry name" value="DJ-1/PfpI"/>
</dbReference>
<dbReference type="GO" id="GO:0008233">
    <property type="term" value="F:peptidase activity"/>
    <property type="evidence" value="ECO:0007669"/>
    <property type="project" value="UniProtKB-KW"/>
</dbReference>
<dbReference type="AlphaFoldDB" id="A0A840WHR1"/>
<keyword evidence="2" id="KW-0378">Hydrolase</keyword>
<accession>A0A840WHR1</accession>
<feature type="domain" description="DJ-1/PfpI" evidence="1">
    <location>
        <begin position="13"/>
        <end position="178"/>
    </location>
</feature>
<dbReference type="Proteomes" id="UP000579647">
    <property type="component" value="Unassembled WGS sequence"/>
</dbReference>
<proteinExistence type="predicted"/>
<evidence type="ECO:0000259" key="1">
    <source>
        <dbReference type="Pfam" id="PF01965"/>
    </source>
</evidence>
<evidence type="ECO:0000313" key="2">
    <source>
        <dbReference type="EMBL" id="MBB5492541.1"/>
    </source>
</evidence>
<gene>
    <name evidence="2" type="ORF">HNR07_003678</name>
</gene>
<dbReference type="Gene3D" id="3.40.50.880">
    <property type="match status" value="1"/>
</dbReference>
<dbReference type="SUPFAM" id="SSF52317">
    <property type="entry name" value="Class I glutamine amidotransferase-like"/>
    <property type="match status" value="1"/>
</dbReference>
<name>A0A840WHR1_9ACTN</name>
<keyword evidence="2" id="KW-0645">Protease</keyword>
<sequence length="210" mass="21817">MSAEPAPSLHLAVYDRMADWQYGHAIAQVRSGLGPHGAGSLGVVTVGLTGAPVTTMGGVTVLPDLTLPQLKPSASAMLVLPGSPDWDSAPETMAPLASAAGIFLDAGVPVAAICGATAGLAREGLLDHRDHTSSAPDYLLGTGYAGGHRYRSELAVADDDLITAGATAPVEFAREILAKLDVLSPRALQAWYRLHALHDEDAYLILMEET</sequence>
<organism evidence="2 3">
    <name type="scientific">Nocardiopsis metallicus</name>
    <dbReference type="NCBI Taxonomy" id="179819"/>
    <lineage>
        <taxon>Bacteria</taxon>
        <taxon>Bacillati</taxon>
        <taxon>Actinomycetota</taxon>
        <taxon>Actinomycetes</taxon>
        <taxon>Streptosporangiales</taxon>
        <taxon>Nocardiopsidaceae</taxon>
        <taxon>Nocardiopsis</taxon>
    </lineage>
</organism>